<evidence type="ECO:0000313" key="1">
    <source>
        <dbReference type="EMBL" id="GAL86614.1"/>
    </source>
</evidence>
<name>A0A098LJF8_9BACT</name>
<reference evidence="1 2" key="1">
    <citation type="submission" date="2014-09" db="EMBL/GenBank/DDBJ databases">
        <title>Sporocytophaga myxococcoides PG-01 genome sequencing.</title>
        <authorList>
            <person name="Liu L."/>
            <person name="Gao P.J."/>
            <person name="Chen G.J."/>
            <person name="Wang L.S."/>
        </authorList>
    </citation>
    <scope>NUCLEOTIDE SEQUENCE [LARGE SCALE GENOMIC DNA]</scope>
    <source>
        <strain evidence="1 2">PG-01</strain>
    </source>
</reference>
<dbReference type="AlphaFoldDB" id="A0A098LJF8"/>
<organism evidence="1 2">
    <name type="scientific">Sporocytophaga myxococcoides</name>
    <dbReference type="NCBI Taxonomy" id="153721"/>
    <lineage>
        <taxon>Bacteria</taxon>
        <taxon>Pseudomonadati</taxon>
        <taxon>Bacteroidota</taxon>
        <taxon>Cytophagia</taxon>
        <taxon>Cytophagales</taxon>
        <taxon>Cytophagaceae</taxon>
        <taxon>Sporocytophaga</taxon>
    </lineage>
</organism>
<dbReference type="Proteomes" id="UP000030185">
    <property type="component" value="Unassembled WGS sequence"/>
</dbReference>
<dbReference type="EMBL" id="BBLT01000008">
    <property type="protein sequence ID" value="GAL86614.1"/>
    <property type="molecule type" value="Genomic_DNA"/>
</dbReference>
<comment type="caution">
    <text evidence="1">The sequence shown here is derived from an EMBL/GenBank/DDBJ whole genome shotgun (WGS) entry which is preliminary data.</text>
</comment>
<evidence type="ECO:0000313" key="2">
    <source>
        <dbReference type="Proteomes" id="UP000030185"/>
    </source>
</evidence>
<keyword evidence="2" id="KW-1185">Reference proteome</keyword>
<protein>
    <submittedName>
        <fullName evidence="1">Uncharacterized protein</fullName>
    </submittedName>
</protein>
<proteinExistence type="predicted"/>
<gene>
    <name evidence="1" type="ORF">MYP_3844</name>
</gene>
<accession>A0A098LJF8</accession>
<sequence length="50" mass="6230">MGRTFLRIVFIRAHFKLPTRHPYHARMWFIINQIRFIRANSNIFHRHAQL</sequence>